<keyword evidence="3" id="KW-1185">Reference proteome</keyword>
<proteinExistence type="predicted"/>
<reference evidence="2 3" key="1">
    <citation type="submission" date="2017-06" db="EMBL/GenBank/DDBJ databases">
        <authorList>
            <person name="Kim H.J."/>
            <person name="Triplett B.A."/>
        </authorList>
    </citation>
    <scope>NUCLEOTIDE SEQUENCE [LARGE SCALE GENOMIC DNA]</scope>
    <source>
        <strain evidence="2 3">DSM 45207</strain>
    </source>
</reference>
<name>A0A238Z379_9PSEU</name>
<dbReference type="Gene3D" id="3.40.50.1820">
    <property type="entry name" value="alpha/beta hydrolase"/>
    <property type="match status" value="1"/>
</dbReference>
<feature type="domain" description="PET hydrolase/cutinase-like" evidence="1">
    <location>
        <begin position="106"/>
        <end position="166"/>
    </location>
</feature>
<dbReference type="RefSeq" id="WP_176440017.1">
    <property type="nucleotide sequence ID" value="NZ_FZNW01000019.1"/>
</dbReference>
<organism evidence="2 3">
    <name type="scientific">Haloechinothrix alba</name>
    <dbReference type="NCBI Taxonomy" id="664784"/>
    <lineage>
        <taxon>Bacteria</taxon>
        <taxon>Bacillati</taxon>
        <taxon>Actinomycetota</taxon>
        <taxon>Actinomycetes</taxon>
        <taxon>Pseudonocardiales</taxon>
        <taxon>Pseudonocardiaceae</taxon>
        <taxon>Haloechinothrix</taxon>
    </lineage>
</organism>
<accession>A0A238Z379</accession>
<gene>
    <name evidence="2" type="ORF">SAMN06265360_1198</name>
</gene>
<sequence length="236" mass="25960">MHPWPREVIRRPGLSVLPARGSTRGAVLVLHGGAQHGVHQVRPWSPPFLRMAHLAGVIWREVAAQGIEVWLLRNRVRGWNAPRLDPVHDGRMAMARLHALRPGVPVALVGHSMGGRVAVRLADDPAVTAVCGLAPWTTEKDWTSPLESVRTVLVHGSEDSVTSPGSSYSFAERACARSDVLRFVVVGEEHRMLRRPGVWSHVVRAFARDAFAVTHPDGVLERARSYPAAQRLEIAL</sequence>
<evidence type="ECO:0000313" key="3">
    <source>
        <dbReference type="Proteomes" id="UP000198348"/>
    </source>
</evidence>
<dbReference type="Proteomes" id="UP000198348">
    <property type="component" value="Unassembled WGS sequence"/>
</dbReference>
<dbReference type="AlphaFoldDB" id="A0A238Z379"/>
<evidence type="ECO:0000313" key="2">
    <source>
        <dbReference type="EMBL" id="SNR77915.1"/>
    </source>
</evidence>
<dbReference type="SUPFAM" id="SSF53474">
    <property type="entry name" value="alpha/beta-Hydrolases"/>
    <property type="match status" value="1"/>
</dbReference>
<evidence type="ECO:0000259" key="1">
    <source>
        <dbReference type="Pfam" id="PF12740"/>
    </source>
</evidence>
<dbReference type="EMBL" id="FZNW01000019">
    <property type="protein sequence ID" value="SNR77915.1"/>
    <property type="molecule type" value="Genomic_DNA"/>
</dbReference>
<dbReference type="InterPro" id="IPR041127">
    <property type="entry name" value="PET_hydrolase/cutinase-like"/>
</dbReference>
<protein>
    <recommendedName>
        <fullName evidence="1">PET hydrolase/cutinase-like domain-containing protein</fullName>
    </recommendedName>
</protein>
<dbReference type="InterPro" id="IPR029058">
    <property type="entry name" value="AB_hydrolase_fold"/>
</dbReference>
<dbReference type="Pfam" id="PF12740">
    <property type="entry name" value="PETase"/>
    <property type="match status" value="1"/>
</dbReference>